<dbReference type="EMBL" id="JAVDYE010000001">
    <property type="protein sequence ID" value="MDR7381961.1"/>
    <property type="molecule type" value="Genomic_DNA"/>
</dbReference>
<evidence type="ECO:0000313" key="3">
    <source>
        <dbReference type="Proteomes" id="UP001183585"/>
    </source>
</evidence>
<sequence>MGRHRVAGRLATGLGGSLLLPFLVELSMASMLGEHFSVRRGVIFVGVLAGGSGLLLAVDRLAEYRKHRAEQRARPDVAQAPAEHVAHHALAPYGPETDGVVALCASRLGVSSLHYVAYHARGKGLFRVDVLDHPDLAPLVGLATPDRHRRIYENYGTRLKALMAHLDDDFDELDSGRLVRLVLDVEKGAVFVIEVHEHSGRYLLGVTLDQSHVDTADEEMRRLTAEIRQYLGHPAMPTTGGRNHT</sequence>
<evidence type="ECO:0000313" key="2">
    <source>
        <dbReference type="EMBL" id="MDR7381961.1"/>
    </source>
</evidence>
<keyword evidence="1" id="KW-0472">Membrane</keyword>
<protein>
    <submittedName>
        <fullName evidence="2">Uncharacterized protein</fullName>
    </submittedName>
</protein>
<accession>A0ABU2CKW4</accession>
<dbReference type="RefSeq" id="WP_274995807.1">
    <property type="nucleotide sequence ID" value="NZ_JAJQQP010000010.1"/>
</dbReference>
<proteinExistence type="predicted"/>
<evidence type="ECO:0000256" key="1">
    <source>
        <dbReference type="SAM" id="Phobius"/>
    </source>
</evidence>
<feature type="transmembrane region" description="Helical" evidence="1">
    <location>
        <begin position="39"/>
        <end position="58"/>
    </location>
</feature>
<comment type="caution">
    <text evidence="2">The sequence shown here is derived from an EMBL/GenBank/DDBJ whole genome shotgun (WGS) entry which is preliminary data.</text>
</comment>
<reference evidence="2 3" key="1">
    <citation type="submission" date="2023-07" db="EMBL/GenBank/DDBJ databases">
        <title>Sequencing the genomes of 1000 actinobacteria strains.</title>
        <authorList>
            <person name="Klenk H.-P."/>
        </authorList>
    </citation>
    <scope>NUCLEOTIDE SEQUENCE [LARGE SCALE GENOMIC DNA]</scope>
    <source>
        <strain evidence="2 3">DSM 45554</strain>
    </source>
</reference>
<dbReference type="Proteomes" id="UP001183585">
    <property type="component" value="Unassembled WGS sequence"/>
</dbReference>
<name>A0ABU2CKW4_9MICO</name>
<organism evidence="2 3">
    <name type="scientific">Promicromonospora iranensis</name>
    <dbReference type="NCBI Taxonomy" id="1105144"/>
    <lineage>
        <taxon>Bacteria</taxon>
        <taxon>Bacillati</taxon>
        <taxon>Actinomycetota</taxon>
        <taxon>Actinomycetes</taxon>
        <taxon>Micrococcales</taxon>
        <taxon>Promicromonosporaceae</taxon>
        <taxon>Promicromonospora</taxon>
    </lineage>
</organism>
<keyword evidence="1" id="KW-1133">Transmembrane helix</keyword>
<gene>
    <name evidence="2" type="ORF">J2S48_001476</name>
</gene>
<keyword evidence="1" id="KW-0812">Transmembrane</keyword>
<keyword evidence="3" id="KW-1185">Reference proteome</keyword>